<dbReference type="GeneID" id="18256940"/>
<protein>
    <submittedName>
        <fullName evidence="3">Uncharacterized protein</fullName>
    </submittedName>
</protein>
<gene>
    <name evidence="3" type="ORF">CTHT_0029020</name>
</gene>
<feature type="region of interest" description="Disordered" evidence="1">
    <location>
        <begin position="191"/>
        <end position="213"/>
    </location>
</feature>
<name>G0S815_CHATD</name>
<dbReference type="OMA" id="TPYGMPL"/>
<keyword evidence="2" id="KW-0472">Membrane</keyword>
<feature type="compositionally biased region" description="Basic and acidic residues" evidence="1">
    <location>
        <begin position="30"/>
        <end position="39"/>
    </location>
</feature>
<dbReference type="RefSeq" id="XP_006693358.1">
    <property type="nucleotide sequence ID" value="XM_006693295.1"/>
</dbReference>
<evidence type="ECO:0000313" key="3">
    <source>
        <dbReference type="EMBL" id="EGS21062.1"/>
    </source>
</evidence>
<feature type="region of interest" description="Disordered" evidence="1">
    <location>
        <begin position="1"/>
        <end position="39"/>
    </location>
</feature>
<evidence type="ECO:0000313" key="4">
    <source>
        <dbReference type="Proteomes" id="UP000008066"/>
    </source>
</evidence>
<feature type="region of interest" description="Disordered" evidence="1">
    <location>
        <begin position="56"/>
        <end position="107"/>
    </location>
</feature>
<dbReference type="HOGENOM" id="CLU_022723_2_0_1"/>
<evidence type="ECO:0000256" key="2">
    <source>
        <dbReference type="SAM" id="Phobius"/>
    </source>
</evidence>
<keyword evidence="4" id="KW-1185">Reference proteome</keyword>
<accession>G0S815</accession>
<sequence length="569" mass="60076">MALTSQPHRSDADPNASGPSPSEAPVLAPHHNDDHDFNHNHHFHLRAELRHPHHLHNPHRRLHSDSPTPHARSPSPAPSLSPSPAPSLSPSPSPFSKPSLSEYDDESRDHNLFKRQPVVIIQTVSVVHYIDGSGAVTAVSTLDSLLDSRNPDATASILLETEPAVTHDGVSALAEPLPTVSFSDDILPDLLDDPASTTPTAELEPEVTSSHDLSASLETLTPAPFTSSPESASPTLSTGIFNASSSYHPSLFKNSTAVYFSNHTRTAFKAKTATLTSTRTKSTSSTSARLSSVTPDATSFLDVPVGGNSGAAEGIIPASIDSEHDSDSHSEPGLTPETRNALVGGVVGSIAGIALLALMVLYYIKWRKQHGKGLLLLGDGDSTARGKGPFYGTTLPFINGGGSSGNAEKDETGAQQRTSVWAIPTALAKLTGRRAIEAPSAEPEPQEKGFYRVSGKKLISVLESGGDGYSDPHESVGSASSLYRESRATFLGDEPQAPLKLGSPMRPVSGIPVFRSGPQRVAVQESTALPPGHRPSAYPTALAVVPEAQRASISVTRDGFRVSRFQEGE</sequence>
<dbReference type="STRING" id="759272.G0S815"/>
<dbReference type="eggNOG" id="ENOG502SG5B">
    <property type="taxonomic scope" value="Eukaryota"/>
</dbReference>
<dbReference type="KEGG" id="cthr:CTHT_0029020"/>
<proteinExistence type="predicted"/>
<dbReference type="EMBL" id="GL988041">
    <property type="protein sequence ID" value="EGS21062.1"/>
    <property type="molecule type" value="Genomic_DNA"/>
</dbReference>
<organism evidence="4">
    <name type="scientific">Chaetomium thermophilum (strain DSM 1495 / CBS 144.50 / IMI 039719)</name>
    <name type="common">Thermochaetoides thermophila</name>
    <dbReference type="NCBI Taxonomy" id="759272"/>
    <lineage>
        <taxon>Eukaryota</taxon>
        <taxon>Fungi</taxon>
        <taxon>Dikarya</taxon>
        <taxon>Ascomycota</taxon>
        <taxon>Pezizomycotina</taxon>
        <taxon>Sordariomycetes</taxon>
        <taxon>Sordariomycetidae</taxon>
        <taxon>Sordariales</taxon>
        <taxon>Chaetomiaceae</taxon>
        <taxon>Thermochaetoides</taxon>
    </lineage>
</organism>
<reference evidence="3 4" key="1">
    <citation type="journal article" date="2011" name="Cell">
        <title>Insight into structure and assembly of the nuclear pore complex by utilizing the genome of a eukaryotic thermophile.</title>
        <authorList>
            <person name="Amlacher S."/>
            <person name="Sarges P."/>
            <person name="Flemming D."/>
            <person name="van Noort V."/>
            <person name="Kunze R."/>
            <person name="Devos D.P."/>
            <person name="Arumugam M."/>
            <person name="Bork P."/>
            <person name="Hurt E."/>
        </authorList>
    </citation>
    <scope>NUCLEOTIDE SEQUENCE [LARGE SCALE GENOMIC DNA]</scope>
    <source>
        <strain evidence="4">DSM 1495 / CBS 144.50 / IMI 039719</strain>
    </source>
</reference>
<dbReference type="Proteomes" id="UP000008066">
    <property type="component" value="Unassembled WGS sequence"/>
</dbReference>
<dbReference type="OrthoDB" id="5421784at2759"/>
<feature type="transmembrane region" description="Helical" evidence="2">
    <location>
        <begin position="341"/>
        <end position="364"/>
    </location>
</feature>
<evidence type="ECO:0000256" key="1">
    <source>
        <dbReference type="SAM" id="MobiDB-lite"/>
    </source>
</evidence>
<keyword evidence="2" id="KW-0812">Transmembrane</keyword>
<keyword evidence="2" id="KW-1133">Transmembrane helix</keyword>
<feature type="compositionally biased region" description="Pro residues" evidence="1">
    <location>
        <begin position="75"/>
        <end position="95"/>
    </location>
</feature>
<dbReference type="AlphaFoldDB" id="G0S815"/>